<dbReference type="STRING" id="2903.R1E741"/>
<feature type="compositionally biased region" description="Low complexity" evidence="2">
    <location>
        <begin position="44"/>
        <end position="56"/>
    </location>
</feature>
<dbReference type="Gene3D" id="1.10.620.20">
    <property type="entry name" value="Ribonucleotide Reductase, subunit A"/>
    <property type="match status" value="2"/>
</dbReference>
<dbReference type="Pfam" id="PF00268">
    <property type="entry name" value="Ribonuc_red_sm"/>
    <property type="match status" value="1"/>
</dbReference>
<reference evidence="4" key="1">
    <citation type="journal article" date="2013" name="Nature">
        <title>Pan genome of the phytoplankton Emiliania underpins its global distribution.</title>
        <authorList>
            <person name="Read B.A."/>
            <person name="Kegel J."/>
            <person name="Klute M.J."/>
            <person name="Kuo A."/>
            <person name="Lefebvre S.C."/>
            <person name="Maumus F."/>
            <person name="Mayer C."/>
            <person name="Miller J."/>
            <person name="Monier A."/>
            <person name="Salamov A."/>
            <person name="Young J."/>
            <person name="Aguilar M."/>
            <person name="Claverie J.M."/>
            <person name="Frickenhaus S."/>
            <person name="Gonzalez K."/>
            <person name="Herman E.K."/>
            <person name="Lin Y.C."/>
            <person name="Napier J."/>
            <person name="Ogata H."/>
            <person name="Sarno A.F."/>
            <person name="Shmutz J."/>
            <person name="Schroeder D."/>
            <person name="de Vargas C."/>
            <person name="Verret F."/>
            <person name="von Dassow P."/>
            <person name="Valentin K."/>
            <person name="Van de Peer Y."/>
            <person name="Wheeler G."/>
            <person name="Dacks J.B."/>
            <person name="Delwiche C.F."/>
            <person name="Dyhrman S.T."/>
            <person name="Glockner G."/>
            <person name="John U."/>
            <person name="Richards T."/>
            <person name="Worden A.Z."/>
            <person name="Zhang X."/>
            <person name="Grigoriev I.V."/>
            <person name="Allen A.E."/>
            <person name="Bidle K."/>
            <person name="Borodovsky M."/>
            <person name="Bowler C."/>
            <person name="Brownlee C."/>
            <person name="Cock J.M."/>
            <person name="Elias M."/>
            <person name="Gladyshev V.N."/>
            <person name="Groth M."/>
            <person name="Guda C."/>
            <person name="Hadaegh A."/>
            <person name="Iglesias-Rodriguez M.D."/>
            <person name="Jenkins J."/>
            <person name="Jones B.M."/>
            <person name="Lawson T."/>
            <person name="Leese F."/>
            <person name="Lindquist E."/>
            <person name="Lobanov A."/>
            <person name="Lomsadze A."/>
            <person name="Malik S.B."/>
            <person name="Marsh M.E."/>
            <person name="Mackinder L."/>
            <person name="Mock T."/>
            <person name="Mueller-Roeber B."/>
            <person name="Pagarete A."/>
            <person name="Parker M."/>
            <person name="Probert I."/>
            <person name="Quesneville H."/>
            <person name="Raines C."/>
            <person name="Rensing S.A."/>
            <person name="Riano-Pachon D.M."/>
            <person name="Richier S."/>
            <person name="Rokitta S."/>
            <person name="Shiraiwa Y."/>
            <person name="Soanes D.M."/>
            <person name="van der Giezen M."/>
            <person name="Wahlund T.M."/>
            <person name="Williams B."/>
            <person name="Wilson W."/>
            <person name="Wolfe G."/>
            <person name="Wurch L.L."/>
        </authorList>
    </citation>
    <scope>NUCLEOTIDE SEQUENCE</scope>
</reference>
<keyword evidence="4" id="KW-1185">Reference proteome</keyword>
<dbReference type="OMA" id="AKADWAM"/>
<dbReference type="PROSITE" id="PS00368">
    <property type="entry name" value="RIBORED_SMALL"/>
    <property type="match status" value="1"/>
</dbReference>
<dbReference type="GO" id="GO:0016491">
    <property type="term" value="F:oxidoreductase activity"/>
    <property type="evidence" value="ECO:0007669"/>
    <property type="project" value="InterPro"/>
</dbReference>
<dbReference type="PaxDb" id="2903-EOD22550"/>
<dbReference type="KEGG" id="ehx:EMIHUDRAFT_469622"/>
<dbReference type="InterPro" id="IPR000358">
    <property type="entry name" value="RNR_small_fam"/>
</dbReference>
<accession>A0A0D3JGB5</accession>
<dbReference type="GeneID" id="17268094"/>
<proteinExistence type="inferred from homology"/>
<evidence type="ECO:0000256" key="2">
    <source>
        <dbReference type="SAM" id="MobiDB-lite"/>
    </source>
</evidence>
<dbReference type="SUPFAM" id="SSF47240">
    <property type="entry name" value="Ferritin-like"/>
    <property type="match status" value="1"/>
</dbReference>
<dbReference type="GO" id="GO:0009263">
    <property type="term" value="P:deoxyribonucleotide biosynthetic process"/>
    <property type="evidence" value="ECO:0007669"/>
    <property type="project" value="InterPro"/>
</dbReference>
<dbReference type="CDD" id="cd01049">
    <property type="entry name" value="RNRR2"/>
    <property type="match status" value="1"/>
</dbReference>
<feature type="region of interest" description="Disordered" evidence="2">
    <location>
        <begin position="16"/>
        <end position="56"/>
    </location>
</feature>
<dbReference type="PANTHER" id="PTHR23409:SF18">
    <property type="entry name" value="RIBONUCLEOSIDE-DIPHOSPHATE REDUCTASE SUBUNIT M2"/>
    <property type="match status" value="1"/>
</dbReference>
<dbReference type="InterPro" id="IPR012348">
    <property type="entry name" value="RNR-like"/>
</dbReference>
<evidence type="ECO:0000256" key="1">
    <source>
        <dbReference type="ARBA" id="ARBA00009303"/>
    </source>
</evidence>
<sequence length="366" mass="40201">MYRKLVTAATVAAAGASTLPGGAPMHPEPPRYPRRAAPRADVRWSSGEGWSSPEGSSVAAASACDEAASQAGAAGDAGAAACDASPPPQGVPVGDDFVEPMCRETDSRFVLFPIQHADIWQMYKQHEASFWTAEEIDLGPDRKDWERLTADERHFITHVLAFFASSDGIVVENLAERFCRDIKLPEARCFYGFQLAMENIHSETYSLLIDTLARALDVKDPSERDRLFGAISAVPCVARKGLHCDFACLLFSKLERPPPRERVLDIIREAVEIERVFVTDALPVSLIGMNARLMTQYIEFVADRLLGELGVGAHWGVANPFDWMELISMQGKTNFFERRVGEYQKAGVMGGGQQGGGREFTLDADF</sequence>
<dbReference type="EnsemblProtists" id="EOD22550">
    <property type="protein sequence ID" value="EOD22550"/>
    <property type="gene ID" value="EMIHUDRAFT_469622"/>
</dbReference>
<name>A0A0D3JGB5_EMIH1</name>
<evidence type="ECO:0000313" key="4">
    <source>
        <dbReference type="Proteomes" id="UP000013827"/>
    </source>
</evidence>
<organism evidence="3 4">
    <name type="scientific">Emiliania huxleyi (strain CCMP1516)</name>
    <dbReference type="NCBI Taxonomy" id="280463"/>
    <lineage>
        <taxon>Eukaryota</taxon>
        <taxon>Haptista</taxon>
        <taxon>Haptophyta</taxon>
        <taxon>Prymnesiophyceae</taxon>
        <taxon>Isochrysidales</taxon>
        <taxon>Noelaerhabdaceae</taxon>
        <taxon>Emiliania</taxon>
    </lineage>
</organism>
<dbReference type="HOGENOM" id="CLU_064612_0_0_1"/>
<dbReference type="PANTHER" id="PTHR23409">
    <property type="entry name" value="RIBONUCLEOSIDE-DIPHOSPHATE REDUCTASE SMALL CHAIN"/>
    <property type="match status" value="1"/>
</dbReference>
<dbReference type="eggNOG" id="KOG1567">
    <property type="taxonomic scope" value="Eukaryota"/>
</dbReference>
<reference evidence="3" key="2">
    <citation type="submission" date="2024-10" db="UniProtKB">
        <authorList>
            <consortium name="EnsemblProtists"/>
        </authorList>
    </citation>
    <scope>IDENTIFICATION</scope>
</reference>
<evidence type="ECO:0000313" key="3">
    <source>
        <dbReference type="EnsemblProtists" id="EOD22550"/>
    </source>
</evidence>
<dbReference type="AlphaFoldDB" id="A0A0D3JGB5"/>
<comment type="similarity">
    <text evidence="1">Belongs to the ribonucleoside diphosphate reductase small chain family.</text>
</comment>
<protein>
    <submittedName>
        <fullName evidence="3">Uncharacterized protein</fullName>
    </submittedName>
</protein>
<dbReference type="InterPro" id="IPR033909">
    <property type="entry name" value="RNR_small"/>
</dbReference>
<dbReference type="RefSeq" id="XP_005774979.1">
    <property type="nucleotide sequence ID" value="XM_005774922.1"/>
</dbReference>
<dbReference type="InterPro" id="IPR030475">
    <property type="entry name" value="RNR_small_AS"/>
</dbReference>
<dbReference type="InterPro" id="IPR009078">
    <property type="entry name" value="Ferritin-like_SF"/>
</dbReference>
<dbReference type="Proteomes" id="UP000013827">
    <property type="component" value="Unassembled WGS sequence"/>
</dbReference>